<dbReference type="PANTHER" id="PTHR30469:SF15">
    <property type="entry name" value="HLYD FAMILY OF SECRETION PROTEINS"/>
    <property type="match status" value="1"/>
</dbReference>
<evidence type="ECO:0000256" key="1">
    <source>
        <dbReference type="SAM" id="Coils"/>
    </source>
</evidence>
<dbReference type="Proteomes" id="UP000320722">
    <property type="component" value="Chromosome"/>
</dbReference>
<dbReference type="PROSITE" id="PS51257">
    <property type="entry name" value="PROKAR_LIPOPROTEIN"/>
    <property type="match status" value="1"/>
</dbReference>
<feature type="chain" id="PRO_5022171120" evidence="3">
    <location>
        <begin position="24"/>
        <end position="334"/>
    </location>
</feature>
<reference evidence="5 6" key="1">
    <citation type="submission" date="2019-02" db="EMBL/GenBank/DDBJ databases">
        <title>Deep-cultivation of Planctomycetes and their phenomic and genomic characterization uncovers novel biology.</title>
        <authorList>
            <person name="Wiegand S."/>
            <person name="Jogler M."/>
            <person name="Boedeker C."/>
            <person name="Pinto D."/>
            <person name="Vollmers J."/>
            <person name="Rivas-Marin E."/>
            <person name="Kohn T."/>
            <person name="Peeters S.H."/>
            <person name="Heuer A."/>
            <person name="Rast P."/>
            <person name="Oberbeckmann S."/>
            <person name="Bunk B."/>
            <person name="Jeske O."/>
            <person name="Meyerdierks A."/>
            <person name="Storesund J.E."/>
            <person name="Kallscheuer N."/>
            <person name="Luecker S."/>
            <person name="Lage O.M."/>
            <person name="Pohl T."/>
            <person name="Merkel B.J."/>
            <person name="Hornburger P."/>
            <person name="Mueller R.-W."/>
            <person name="Bruemmer F."/>
            <person name="Labrenz M."/>
            <person name="Spormann A.M."/>
            <person name="Op den Camp H."/>
            <person name="Overmann J."/>
            <person name="Amann R."/>
            <person name="Jetten M.S.M."/>
            <person name="Mascher T."/>
            <person name="Medema M.H."/>
            <person name="Devos D.P."/>
            <person name="Kaster A.-K."/>
            <person name="Ovreas L."/>
            <person name="Rohde M."/>
            <person name="Galperin M.Y."/>
            <person name="Jogler C."/>
        </authorList>
    </citation>
    <scope>NUCLEOTIDE SEQUENCE [LARGE SCALE GENOMIC DNA]</scope>
    <source>
        <strain evidence="5 6">V6</strain>
    </source>
</reference>
<evidence type="ECO:0000313" key="5">
    <source>
        <dbReference type="EMBL" id="QDU03764.1"/>
    </source>
</evidence>
<evidence type="ECO:0000256" key="2">
    <source>
        <dbReference type="SAM" id="MobiDB-lite"/>
    </source>
</evidence>
<dbReference type="AlphaFoldDB" id="A0A517WET3"/>
<dbReference type="InterPro" id="IPR058647">
    <property type="entry name" value="BSH_CzcB-like"/>
</dbReference>
<evidence type="ECO:0000256" key="3">
    <source>
        <dbReference type="SAM" id="SignalP"/>
    </source>
</evidence>
<accession>A0A517WET3</accession>
<feature type="signal peptide" evidence="3">
    <location>
        <begin position="1"/>
        <end position="23"/>
    </location>
</feature>
<evidence type="ECO:0000259" key="4">
    <source>
        <dbReference type="Pfam" id="PF25973"/>
    </source>
</evidence>
<keyword evidence="1" id="KW-0175">Coiled coil</keyword>
<feature type="compositionally biased region" description="Basic and acidic residues" evidence="2">
    <location>
        <begin position="33"/>
        <end position="58"/>
    </location>
</feature>
<feature type="domain" description="CzcB-like barrel-sandwich hybrid" evidence="4">
    <location>
        <begin position="86"/>
        <end position="232"/>
    </location>
</feature>
<gene>
    <name evidence="5" type="ORF">V6x_34870</name>
</gene>
<dbReference type="Gene3D" id="2.40.50.100">
    <property type="match status" value="1"/>
</dbReference>
<sequence length="334" mass="37286" precursor="true">MNFKMKHVLYTMLLTAGCSLGYAGTTLLAEDKATEKKATEKKATEKKATEKKATEKKPTANPEAAISVGECRIKLIDRVILGSDRPGVLEFVEPNEGERVTKGQVIAGLKSDALKAARRTAEKKATNDIEIRYSKKARDTAYVELEMNKDINRRVPNTISVLDIKRLTLNAEKSDLQIEQAELEFDMNKLQLNEIDAQLEEMKVVAPFDGIVTKKFRSTGEVVRHGDEVLELVSTNRVKVEGYVNIQDTWKFHVGTPVEVQLDIHGVRLPVENETFNGKITFIDVEVEPIHGKSIRVWAEVENPENILKAGYMATMKILPDKSEPKVAQGSPAK</sequence>
<keyword evidence="3" id="KW-0732">Signal</keyword>
<dbReference type="GO" id="GO:0015562">
    <property type="term" value="F:efflux transmembrane transporter activity"/>
    <property type="evidence" value="ECO:0007669"/>
    <property type="project" value="TreeGrafter"/>
</dbReference>
<dbReference type="GO" id="GO:1990281">
    <property type="term" value="C:efflux pump complex"/>
    <property type="evidence" value="ECO:0007669"/>
    <property type="project" value="TreeGrafter"/>
</dbReference>
<protein>
    <submittedName>
        <fullName evidence="5">Putative efflux pump membrane fusion protein</fullName>
    </submittedName>
</protein>
<name>A0A517WET3_9PLAN</name>
<dbReference type="EMBL" id="CP036347">
    <property type="protein sequence ID" value="QDU03764.1"/>
    <property type="molecule type" value="Genomic_DNA"/>
</dbReference>
<organism evidence="5 6">
    <name type="scientific">Gimesia chilikensis</name>
    <dbReference type="NCBI Taxonomy" id="2605989"/>
    <lineage>
        <taxon>Bacteria</taxon>
        <taxon>Pseudomonadati</taxon>
        <taxon>Planctomycetota</taxon>
        <taxon>Planctomycetia</taxon>
        <taxon>Planctomycetales</taxon>
        <taxon>Planctomycetaceae</taxon>
        <taxon>Gimesia</taxon>
    </lineage>
</organism>
<proteinExistence type="predicted"/>
<dbReference type="Gene3D" id="2.40.30.170">
    <property type="match status" value="1"/>
</dbReference>
<feature type="coiled-coil region" evidence="1">
    <location>
        <begin position="164"/>
        <end position="198"/>
    </location>
</feature>
<evidence type="ECO:0000313" key="6">
    <source>
        <dbReference type="Proteomes" id="UP000320722"/>
    </source>
</evidence>
<dbReference type="PANTHER" id="PTHR30469">
    <property type="entry name" value="MULTIDRUG RESISTANCE PROTEIN MDTA"/>
    <property type="match status" value="1"/>
</dbReference>
<feature type="region of interest" description="Disordered" evidence="2">
    <location>
        <begin position="33"/>
        <end position="61"/>
    </location>
</feature>
<dbReference type="Pfam" id="PF25973">
    <property type="entry name" value="BSH_CzcB"/>
    <property type="match status" value="1"/>
</dbReference>
<dbReference type="SUPFAM" id="SSF111369">
    <property type="entry name" value="HlyD-like secretion proteins"/>
    <property type="match status" value="1"/>
</dbReference>
<dbReference type="Gene3D" id="1.10.287.470">
    <property type="entry name" value="Helix hairpin bin"/>
    <property type="match status" value="1"/>
</dbReference>